<dbReference type="Gene3D" id="3.40.525.10">
    <property type="entry name" value="CRAL-TRIO lipid binding domain"/>
    <property type="match status" value="1"/>
</dbReference>
<dbReference type="GO" id="GO:0016020">
    <property type="term" value="C:membrane"/>
    <property type="evidence" value="ECO:0007669"/>
    <property type="project" value="TreeGrafter"/>
</dbReference>
<dbReference type="OrthoDB" id="42195at2759"/>
<dbReference type="PANTHER" id="PTHR10174:SF208">
    <property type="entry name" value="CRAL-TRIO DOMAIN-CONTAINING PROTEIN DDB_G0278031"/>
    <property type="match status" value="1"/>
</dbReference>
<organism evidence="2 3">
    <name type="scientific">Seminavis robusta</name>
    <dbReference type="NCBI Taxonomy" id="568900"/>
    <lineage>
        <taxon>Eukaryota</taxon>
        <taxon>Sar</taxon>
        <taxon>Stramenopiles</taxon>
        <taxon>Ochrophyta</taxon>
        <taxon>Bacillariophyta</taxon>
        <taxon>Bacillariophyceae</taxon>
        <taxon>Bacillariophycidae</taxon>
        <taxon>Naviculales</taxon>
        <taxon>Naviculaceae</taxon>
        <taxon>Seminavis</taxon>
    </lineage>
</organism>
<sequence>MTKTVSLCTEWTEPDIYGQVHPVETPALLDEAIEEFDRQVLVLLEEEEEDNTAKTVVHLRQAQEKCPELLTRDFKLMFLRCDCFRVPDAVKRFAKFWDMKVDFFGSTRAWQPISMDLLEEQDQVPLQQLKLVRLLPQKDPTGRQILFMQANRQHWDQMTPSSAARAVAYVVMAALQDDVVTQCKGLVVMMYLKGETSSQFNRKFIALLLQAIKGAIPVRLSAAHQIHPQIFLRLIWPMLKLLLDKRMMARLPIFAGDTEQVLAALSKYGYSKSMLPTEMGGDVELDDYFDEWLEQRRQIEGK</sequence>
<evidence type="ECO:0000313" key="2">
    <source>
        <dbReference type="EMBL" id="CAB9525219.1"/>
    </source>
</evidence>
<gene>
    <name evidence="2" type="ORF">SEMRO_1646_G288300.1</name>
</gene>
<evidence type="ECO:0000259" key="1">
    <source>
        <dbReference type="PROSITE" id="PS50191"/>
    </source>
</evidence>
<dbReference type="PROSITE" id="PS50191">
    <property type="entry name" value="CRAL_TRIO"/>
    <property type="match status" value="1"/>
</dbReference>
<dbReference type="InterPro" id="IPR036865">
    <property type="entry name" value="CRAL-TRIO_dom_sf"/>
</dbReference>
<proteinExistence type="predicted"/>
<protein>
    <submittedName>
        <fullName evidence="2">Transfer protein</fullName>
    </submittedName>
</protein>
<dbReference type="InterPro" id="IPR001251">
    <property type="entry name" value="CRAL-TRIO_dom"/>
</dbReference>
<dbReference type="EMBL" id="CAICTM010001644">
    <property type="protein sequence ID" value="CAB9525219.1"/>
    <property type="molecule type" value="Genomic_DNA"/>
</dbReference>
<evidence type="ECO:0000313" key="3">
    <source>
        <dbReference type="Proteomes" id="UP001153069"/>
    </source>
</evidence>
<reference evidence="2" key="1">
    <citation type="submission" date="2020-06" db="EMBL/GenBank/DDBJ databases">
        <authorList>
            <consortium name="Plant Systems Biology data submission"/>
        </authorList>
    </citation>
    <scope>NUCLEOTIDE SEQUENCE</scope>
    <source>
        <strain evidence="2">D6</strain>
    </source>
</reference>
<dbReference type="GO" id="GO:1902936">
    <property type="term" value="F:phosphatidylinositol bisphosphate binding"/>
    <property type="evidence" value="ECO:0007669"/>
    <property type="project" value="TreeGrafter"/>
</dbReference>
<name>A0A9N8ESF6_9STRA</name>
<dbReference type="CDD" id="cd00170">
    <property type="entry name" value="SEC14"/>
    <property type="match status" value="1"/>
</dbReference>
<feature type="domain" description="CRAL-TRIO" evidence="1">
    <location>
        <begin position="122"/>
        <end position="287"/>
    </location>
</feature>
<dbReference type="Proteomes" id="UP001153069">
    <property type="component" value="Unassembled WGS sequence"/>
</dbReference>
<dbReference type="Pfam" id="PF00650">
    <property type="entry name" value="CRAL_TRIO"/>
    <property type="match status" value="1"/>
</dbReference>
<accession>A0A9N8ESF6</accession>
<comment type="caution">
    <text evidence="2">The sequence shown here is derived from an EMBL/GenBank/DDBJ whole genome shotgun (WGS) entry which is preliminary data.</text>
</comment>
<keyword evidence="3" id="KW-1185">Reference proteome</keyword>
<dbReference type="PANTHER" id="PTHR10174">
    <property type="entry name" value="ALPHA-TOCOPHEROL TRANSFER PROTEIN-RELATED"/>
    <property type="match status" value="1"/>
</dbReference>
<dbReference type="SUPFAM" id="SSF52087">
    <property type="entry name" value="CRAL/TRIO domain"/>
    <property type="match status" value="1"/>
</dbReference>
<dbReference type="AlphaFoldDB" id="A0A9N8ESF6"/>